<evidence type="ECO:0000313" key="3">
    <source>
        <dbReference type="EMBL" id="CAH2294075.1"/>
    </source>
</evidence>
<feature type="compositionally biased region" description="Polar residues" evidence="1">
    <location>
        <begin position="148"/>
        <end position="170"/>
    </location>
</feature>
<accession>A0AAD1S766</accession>
<dbReference type="Pfam" id="PF15664">
    <property type="entry name" value="TMEM252"/>
    <property type="match status" value="1"/>
</dbReference>
<dbReference type="EMBL" id="OW240916">
    <property type="protein sequence ID" value="CAH2294075.1"/>
    <property type="molecule type" value="Genomic_DNA"/>
</dbReference>
<sequence>MKIKTSAYTVLRFSLLIIGFSLVCLGAFFVSSSYVCNCKREIIVAYTLLPAGFILLLVGVFWSTYHEANHKSLFHNMIRRIHSQQEVHIETIDRPDFYPPSYDSVIQEIQLQPDSNDVIAAEEYLNIPPPLYTESSMDIVNETYSSQELPPSYEASVQPTNSDTGSSTEGDSCPIHVNNVETSN</sequence>
<proteinExistence type="predicted"/>
<keyword evidence="2" id="KW-1133">Transmembrane helix</keyword>
<protein>
    <submittedName>
        <fullName evidence="3">Transmembrane 252</fullName>
    </submittedName>
</protein>
<evidence type="ECO:0000256" key="1">
    <source>
        <dbReference type="SAM" id="MobiDB-lite"/>
    </source>
</evidence>
<evidence type="ECO:0000256" key="2">
    <source>
        <dbReference type="SAM" id="Phobius"/>
    </source>
</evidence>
<feature type="transmembrane region" description="Helical" evidence="2">
    <location>
        <begin position="6"/>
        <end position="30"/>
    </location>
</feature>
<dbReference type="Proteomes" id="UP001295444">
    <property type="component" value="Chromosome 05"/>
</dbReference>
<keyword evidence="2" id="KW-0472">Membrane</keyword>
<dbReference type="AlphaFoldDB" id="A0AAD1S766"/>
<dbReference type="PANTHER" id="PTHR35682">
    <property type="entry name" value="TRANSMEMBRANE PROTEIN 252"/>
    <property type="match status" value="1"/>
</dbReference>
<evidence type="ECO:0000313" key="4">
    <source>
        <dbReference type="Proteomes" id="UP001295444"/>
    </source>
</evidence>
<dbReference type="InterPro" id="IPR031363">
    <property type="entry name" value="TMEM252"/>
</dbReference>
<organism evidence="3 4">
    <name type="scientific">Pelobates cultripes</name>
    <name type="common">Western spadefoot toad</name>
    <dbReference type="NCBI Taxonomy" id="61616"/>
    <lineage>
        <taxon>Eukaryota</taxon>
        <taxon>Metazoa</taxon>
        <taxon>Chordata</taxon>
        <taxon>Craniata</taxon>
        <taxon>Vertebrata</taxon>
        <taxon>Euteleostomi</taxon>
        <taxon>Amphibia</taxon>
        <taxon>Batrachia</taxon>
        <taxon>Anura</taxon>
        <taxon>Pelobatoidea</taxon>
        <taxon>Pelobatidae</taxon>
        <taxon>Pelobates</taxon>
    </lineage>
</organism>
<gene>
    <name evidence="3" type="ORF">PECUL_23A012788</name>
</gene>
<feature type="region of interest" description="Disordered" evidence="1">
    <location>
        <begin position="148"/>
        <end position="184"/>
    </location>
</feature>
<feature type="transmembrane region" description="Helical" evidence="2">
    <location>
        <begin position="42"/>
        <end position="62"/>
    </location>
</feature>
<name>A0AAD1S766_PELCU</name>
<dbReference type="PANTHER" id="PTHR35682:SF1">
    <property type="entry name" value="TRANSMEMBRANE PROTEIN 252"/>
    <property type="match status" value="1"/>
</dbReference>
<reference evidence="3" key="1">
    <citation type="submission" date="2022-03" db="EMBL/GenBank/DDBJ databases">
        <authorList>
            <person name="Alioto T."/>
            <person name="Alioto T."/>
            <person name="Gomez Garrido J."/>
        </authorList>
    </citation>
    <scope>NUCLEOTIDE SEQUENCE</scope>
</reference>
<keyword evidence="2 3" id="KW-0812">Transmembrane</keyword>
<keyword evidence="4" id="KW-1185">Reference proteome</keyword>